<proteinExistence type="predicted"/>
<gene>
    <name evidence="4" type="ORF">LPB136_03000</name>
</gene>
<dbReference type="InterPro" id="IPR027385">
    <property type="entry name" value="Beta-barrel_OMP"/>
</dbReference>
<dbReference type="STRING" id="1850252.LPB136_03000"/>
<evidence type="ECO:0000313" key="5">
    <source>
        <dbReference type="Proteomes" id="UP000181898"/>
    </source>
</evidence>
<sequence>MKKLLLSIALVAFVFTATAQDGKFNLGVNLGLPTGDVSDAFSFAGSVEANYLFEVSDQFQVGPSASYSHFFGEEGFGDISFLPLAAAARFNASEEFTLGADLGYAVGINTGNQGGFYYRPMVGYNLNDKVMLQISYSGVSNDGATASSIGLGAMFAL</sequence>
<dbReference type="InterPro" id="IPR036709">
    <property type="entry name" value="Autotransporte_beta_dom_sf"/>
</dbReference>
<dbReference type="Pfam" id="PF13505">
    <property type="entry name" value="OMP_b-brl"/>
    <property type="match status" value="1"/>
</dbReference>
<dbReference type="KEGG" id="ten:LPB136_03000"/>
<dbReference type="EMBL" id="CP018155">
    <property type="protein sequence ID" value="APG64394.1"/>
    <property type="molecule type" value="Genomic_DNA"/>
</dbReference>
<evidence type="ECO:0000313" key="4">
    <source>
        <dbReference type="EMBL" id="APG64394.1"/>
    </source>
</evidence>
<organism evidence="4 5">
    <name type="scientific">Tenacibaculum todarodis</name>
    <dbReference type="NCBI Taxonomy" id="1850252"/>
    <lineage>
        <taxon>Bacteria</taxon>
        <taxon>Pseudomonadati</taxon>
        <taxon>Bacteroidota</taxon>
        <taxon>Flavobacteriia</taxon>
        <taxon>Flavobacteriales</taxon>
        <taxon>Flavobacteriaceae</taxon>
        <taxon>Tenacibaculum</taxon>
    </lineage>
</organism>
<protein>
    <recommendedName>
        <fullName evidence="3">Outer membrane protein beta-barrel domain-containing protein</fullName>
    </recommendedName>
</protein>
<dbReference type="InterPro" id="IPR011250">
    <property type="entry name" value="OMP/PagP_B-barrel"/>
</dbReference>
<feature type="signal peptide" evidence="2">
    <location>
        <begin position="1"/>
        <end position="19"/>
    </location>
</feature>
<evidence type="ECO:0000256" key="1">
    <source>
        <dbReference type="ARBA" id="ARBA00022729"/>
    </source>
</evidence>
<feature type="domain" description="Outer membrane protein beta-barrel" evidence="3">
    <location>
        <begin position="8"/>
        <end position="154"/>
    </location>
</feature>
<reference evidence="4 5" key="1">
    <citation type="submission" date="2016-11" db="EMBL/GenBank/DDBJ databases">
        <title>Tenacibaculum sp. LPB0136, isolated from marine environment.</title>
        <authorList>
            <person name="Kim E."/>
            <person name="Yi H."/>
        </authorList>
    </citation>
    <scope>NUCLEOTIDE SEQUENCE [LARGE SCALE GENOMIC DNA]</scope>
    <source>
        <strain evidence="4 5">LPB0136</strain>
    </source>
</reference>
<keyword evidence="1 2" id="KW-0732">Signal</keyword>
<dbReference type="Gene3D" id="2.40.128.130">
    <property type="entry name" value="Autotransporter beta-domain"/>
    <property type="match status" value="1"/>
</dbReference>
<dbReference type="OrthoDB" id="1492374at2"/>
<accession>A0A1L3JH13</accession>
<feature type="chain" id="PRO_5009854254" description="Outer membrane protein beta-barrel domain-containing protein" evidence="2">
    <location>
        <begin position="20"/>
        <end position="157"/>
    </location>
</feature>
<keyword evidence="5" id="KW-1185">Reference proteome</keyword>
<name>A0A1L3JH13_9FLAO</name>
<dbReference type="AlphaFoldDB" id="A0A1L3JH13"/>
<dbReference type="RefSeq" id="WP_072554720.1">
    <property type="nucleotide sequence ID" value="NZ_CP018155.1"/>
</dbReference>
<evidence type="ECO:0000256" key="2">
    <source>
        <dbReference type="SAM" id="SignalP"/>
    </source>
</evidence>
<evidence type="ECO:0000259" key="3">
    <source>
        <dbReference type="Pfam" id="PF13505"/>
    </source>
</evidence>
<dbReference type="Proteomes" id="UP000181898">
    <property type="component" value="Chromosome"/>
</dbReference>
<dbReference type="SUPFAM" id="SSF56925">
    <property type="entry name" value="OMPA-like"/>
    <property type="match status" value="1"/>
</dbReference>